<dbReference type="InterPro" id="IPR011604">
    <property type="entry name" value="PDDEXK-like_dom_sf"/>
</dbReference>
<protein>
    <submittedName>
        <fullName evidence="2">Exonuclease</fullName>
    </submittedName>
</protein>
<name>A0A8S5MFC2_9CAUD</name>
<dbReference type="InterPro" id="IPR011335">
    <property type="entry name" value="Restrct_endonuc-II-like"/>
</dbReference>
<evidence type="ECO:0000259" key="1">
    <source>
        <dbReference type="Pfam" id="PF09588"/>
    </source>
</evidence>
<dbReference type="PANTHER" id="PTHR46609:SF6">
    <property type="entry name" value="EXONUCLEASE, PHAGE-TYPE_RECB, C-TERMINAL DOMAIN-CONTAINING PROTEIN-RELATED"/>
    <property type="match status" value="1"/>
</dbReference>
<dbReference type="Pfam" id="PF09588">
    <property type="entry name" value="YqaJ"/>
    <property type="match status" value="1"/>
</dbReference>
<dbReference type="GO" id="GO:0004527">
    <property type="term" value="F:exonuclease activity"/>
    <property type="evidence" value="ECO:0007669"/>
    <property type="project" value="UniProtKB-KW"/>
</dbReference>
<dbReference type="PANTHER" id="PTHR46609">
    <property type="entry name" value="EXONUCLEASE, PHAGE-TYPE/RECB, C-TERMINAL DOMAIN-CONTAINING PROTEIN"/>
    <property type="match status" value="1"/>
</dbReference>
<proteinExistence type="predicted"/>
<reference evidence="2" key="1">
    <citation type="journal article" date="2021" name="Proc. Natl. Acad. Sci. U.S.A.">
        <title>A Catalog of Tens of Thousands of Viruses from Human Metagenomes Reveals Hidden Associations with Chronic Diseases.</title>
        <authorList>
            <person name="Tisza M.J."/>
            <person name="Buck C.B."/>
        </authorList>
    </citation>
    <scope>NUCLEOTIDE SEQUENCE</scope>
    <source>
        <strain evidence="2">Ct9P15</strain>
    </source>
</reference>
<dbReference type="SUPFAM" id="SSF52980">
    <property type="entry name" value="Restriction endonuclease-like"/>
    <property type="match status" value="1"/>
</dbReference>
<dbReference type="InterPro" id="IPR019080">
    <property type="entry name" value="YqaJ_viral_recombinase"/>
</dbReference>
<feature type="domain" description="YqaJ viral recombinase" evidence="1">
    <location>
        <begin position="14"/>
        <end position="182"/>
    </location>
</feature>
<keyword evidence="2" id="KW-0378">Hydrolase</keyword>
<sequence length="340" mass="38049">MTRLIPITGLAREEWLQQRTKGIGGSDVAAALGLSPWRTPVELWQDKRGEGEPQPATDSMHFGTILEDIVAKEFQERTGMKVQRVGYTFVDGEGDWMRANIDRAVVMPEIQKNVRPIKDPKEGEPLITTDAILECKTASAYASGLWGESQEDEIKAGKVVTEHEIPLYYETQVQWYMRLTGVHVCYVAVLIGGNDFRMYKVDRNEDAINAIVATVRAFWFDNVLGGKAPEPKDLDDIRHLYRREVGPMVEATPEAAIAIGEYRQLKDKATSIKDQMEAVATKIAGFIGENEGILIGGEKAATFKSQSRAMFNAKQLKAEDPELWAKYAGRSEPSRILRVF</sequence>
<keyword evidence="2" id="KW-0540">Nuclease</keyword>
<evidence type="ECO:0000313" key="2">
    <source>
        <dbReference type="EMBL" id="DAD80950.1"/>
    </source>
</evidence>
<organism evidence="2">
    <name type="scientific">Podoviridae sp. ct9P15</name>
    <dbReference type="NCBI Taxonomy" id="2826543"/>
    <lineage>
        <taxon>Viruses</taxon>
        <taxon>Duplodnaviria</taxon>
        <taxon>Heunggongvirae</taxon>
        <taxon>Uroviricota</taxon>
        <taxon>Caudoviricetes</taxon>
    </lineage>
</organism>
<dbReference type="InterPro" id="IPR017482">
    <property type="entry name" value="Lambda-type_endonuclease"/>
</dbReference>
<keyword evidence="2" id="KW-0269">Exonuclease</keyword>
<dbReference type="NCBIfam" id="TIGR03033">
    <property type="entry name" value="phage_rel_nuc"/>
    <property type="match status" value="1"/>
</dbReference>
<dbReference type="Gene3D" id="3.90.320.10">
    <property type="match status" value="1"/>
</dbReference>
<accession>A0A8S5MFC2</accession>
<dbReference type="InterPro" id="IPR051703">
    <property type="entry name" value="NF-kappa-B_Signaling_Reg"/>
</dbReference>
<dbReference type="EMBL" id="BK014892">
    <property type="protein sequence ID" value="DAD80950.1"/>
    <property type="molecule type" value="Genomic_DNA"/>
</dbReference>